<evidence type="ECO:0008006" key="3">
    <source>
        <dbReference type="Google" id="ProtNLM"/>
    </source>
</evidence>
<dbReference type="Proteomes" id="UP000723714">
    <property type="component" value="Unassembled WGS sequence"/>
</dbReference>
<proteinExistence type="predicted"/>
<accession>A0ABS6D6Y7</accession>
<keyword evidence="2" id="KW-1185">Reference proteome</keyword>
<comment type="caution">
    <text evidence="1">The sequence shown here is derived from an EMBL/GenBank/DDBJ whole genome shotgun (WGS) entry which is preliminary data.</text>
</comment>
<protein>
    <recommendedName>
        <fullName evidence="3">YhcG N-terminal domain-containing protein</fullName>
    </recommendedName>
</protein>
<evidence type="ECO:0000313" key="2">
    <source>
        <dbReference type="Proteomes" id="UP000723714"/>
    </source>
</evidence>
<dbReference type="RefSeq" id="WP_216243712.1">
    <property type="nucleotide sequence ID" value="NZ_JABACJ020000017.1"/>
</dbReference>
<organism evidence="1 2">
    <name type="scientific">Faecalicatena faecalis</name>
    <dbReference type="NCBI Taxonomy" id="2726362"/>
    <lineage>
        <taxon>Bacteria</taxon>
        <taxon>Bacillati</taxon>
        <taxon>Bacillota</taxon>
        <taxon>Clostridia</taxon>
        <taxon>Lachnospirales</taxon>
        <taxon>Lachnospiraceae</taxon>
        <taxon>Faecalicatena</taxon>
    </lineage>
</organism>
<gene>
    <name evidence="1" type="ORF">HGO97_016275</name>
</gene>
<sequence length="45" mass="5218">MHCEDRTKYGAEGIKKLAKELSVEYGKGDTKSNLYAFYSFYNTFL</sequence>
<dbReference type="EMBL" id="JABACJ020000017">
    <property type="protein sequence ID" value="MBU3877363.1"/>
    <property type="molecule type" value="Genomic_DNA"/>
</dbReference>
<reference evidence="1 2" key="1">
    <citation type="submission" date="2021-06" db="EMBL/GenBank/DDBJ databases">
        <title>Faecalicatena sp. nov. isolated from porcine feces.</title>
        <authorList>
            <person name="Oh B.S."/>
            <person name="Lee J.H."/>
        </authorList>
    </citation>
    <scope>NUCLEOTIDE SEQUENCE [LARGE SCALE GENOMIC DNA]</scope>
    <source>
        <strain evidence="1 2">AGMB00832</strain>
    </source>
</reference>
<evidence type="ECO:0000313" key="1">
    <source>
        <dbReference type="EMBL" id="MBU3877363.1"/>
    </source>
</evidence>
<name>A0ABS6D6Y7_9FIRM</name>